<evidence type="ECO:0000256" key="1">
    <source>
        <dbReference type="ARBA" id="ARBA00004141"/>
    </source>
</evidence>
<evidence type="ECO:0000256" key="7">
    <source>
        <dbReference type="ARBA" id="ARBA00023224"/>
    </source>
</evidence>
<reference evidence="10 11" key="1">
    <citation type="submission" date="2024-04" db="EMBL/GenBank/DDBJ databases">
        <authorList>
            <consortium name="Genoscope - CEA"/>
            <person name="William W."/>
        </authorList>
    </citation>
    <scope>NUCLEOTIDE SEQUENCE [LARGE SCALE GENOMIC DNA]</scope>
</reference>
<feature type="transmembrane region" description="Helical" evidence="8">
    <location>
        <begin position="62"/>
        <end position="81"/>
    </location>
</feature>
<feature type="transmembrane region" description="Helical" evidence="8">
    <location>
        <begin position="142"/>
        <end position="164"/>
    </location>
</feature>
<dbReference type="Pfam" id="PF00001">
    <property type="entry name" value="7tm_1"/>
    <property type="match status" value="1"/>
</dbReference>
<dbReference type="Proteomes" id="UP001497497">
    <property type="component" value="Unassembled WGS sequence"/>
</dbReference>
<dbReference type="AlphaFoldDB" id="A0AAV2HNZ4"/>
<feature type="transmembrane region" description="Helical" evidence="8">
    <location>
        <begin position="101"/>
        <end position="121"/>
    </location>
</feature>
<feature type="transmembrane region" description="Helical" evidence="8">
    <location>
        <begin position="31"/>
        <end position="50"/>
    </location>
</feature>
<protein>
    <recommendedName>
        <fullName evidence="9">G-protein coupled receptors family 1 profile domain-containing protein</fullName>
    </recommendedName>
</protein>
<gene>
    <name evidence="10" type="ORF">GSLYS_00009367001</name>
</gene>
<evidence type="ECO:0000256" key="8">
    <source>
        <dbReference type="SAM" id="Phobius"/>
    </source>
</evidence>
<feature type="transmembrane region" description="Helical" evidence="8">
    <location>
        <begin position="297"/>
        <end position="314"/>
    </location>
</feature>
<proteinExistence type="predicted"/>
<dbReference type="GO" id="GO:0005886">
    <property type="term" value="C:plasma membrane"/>
    <property type="evidence" value="ECO:0007669"/>
    <property type="project" value="TreeGrafter"/>
</dbReference>
<dbReference type="InterPro" id="IPR017452">
    <property type="entry name" value="GPCR_Rhodpsn_7TM"/>
</dbReference>
<keyword evidence="5 8" id="KW-0472">Membrane</keyword>
<dbReference type="GO" id="GO:0004930">
    <property type="term" value="F:G protein-coupled receptor activity"/>
    <property type="evidence" value="ECO:0007669"/>
    <property type="project" value="UniProtKB-KW"/>
</dbReference>
<dbReference type="PANTHER" id="PTHR24243:SF233">
    <property type="entry name" value="THYROTROPIN-RELEASING HORMONE RECEPTOR"/>
    <property type="match status" value="1"/>
</dbReference>
<keyword evidence="4" id="KW-0297">G-protein coupled receptor</keyword>
<dbReference type="PANTHER" id="PTHR24243">
    <property type="entry name" value="G-PROTEIN COUPLED RECEPTOR"/>
    <property type="match status" value="1"/>
</dbReference>
<dbReference type="SUPFAM" id="SSF81321">
    <property type="entry name" value="Family A G protein-coupled receptor-like"/>
    <property type="match status" value="1"/>
</dbReference>
<evidence type="ECO:0000256" key="4">
    <source>
        <dbReference type="ARBA" id="ARBA00023040"/>
    </source>
</evidence>
<evidence type="ECO:0000259" key="9">
    <source>
        <dbReference type="PROSITE" id="PS50262"/>
    </source>
</evidence>
<dbReference type="CDD" id="cd14978">
    <property type="entry name" value="7tmA_FMRFamide_R-like"/>
    <property type="match status" value="1"/>
</dbReference>
<evidence type="ECO:0000256" key="3">
    <source>
        <dbReference type="ARBA" id="ARBA00022989"/>
    </source>
</evidence>
<evidence type="ECO:0000313" key="11">
    <source>
        <dbReference type="Proteomes" id="UP001497497"/>
    </source>
</evidence>
<dbReference type="Gene3D" id="1.20.1070.10">
    <property type="entry name" value="Rhodopsin 7-helix transmembrane proteins"/>
    <property type="match status" value="1"/>
</dbReference>
<feature type="transmembrane region" description="Helical" evidence="8">
    <location>
        <begin position="235"/>
        <end position="261"/>
    </location>
</feature>
<feature type="transmembrane region" description="Helical" evidence="8">
    <location>
        <begin position="195"/>
        <end position="214"/>
    </location>
</feature>
<keyword evidence="11" id="KW-1185">Reference proteome</keyword>
<dbReference type="EMBL" id="CAXITT010000201">
    <property type="protein sequence ID" value="CAL1535407.1"/>
    <property type="molecule type" value="Genomic_DNA"/>
</dbReference>
<accession>A0AAV2HNZ4</accession>
<dbReference type="PROSITE" id="PS50262">
    <property type="entry name" value="G_PROTEIN_RECEP_F1_2"/>
    <property type="match status" value="1"/>
</dbReference>
<keyword evidence="2 8" id="KW-0812">Transmembrane</keyword>
<evidence type="ECO:0000313" key="10">
    <source>
        <dbReference type="EMBL" id="CAL1535407.1"/>
    </source>
</evidence>
<evidence type="ECO:0000256" key="5">
    <source>
        <dbReference type="ARBA" id="ARBA00023136"/>
    </source>
</evidence>
<feature type="domain" description="G-protein coupled receptors family 1 profile" evidence="9">
    <location>
        <begin position="43"/>
        <end position="307"/>
    </location>
</feature>
<evidence type="ECO:0000256" key="2">
    <source>
        <dbReference type="ARBA" id="ARBA00022692"/>
    </source>
</evidence>
<evidence type="ECO:0000256" key="6">
    <source>
        <dbReference type="ARBA" id="ARBA00023170"/>
    </source>
</evidence>
<keyword evidence="7" id="KW-0807">Transducer</keyword>
<keyword evidence="3 8" id="KW-1133">Transmembrane helix</keyword>
<organism evidence="10 11">
    <name type="scientific">Lymnaea stagnalis</name>
    <name type="common">Great pond snail</name>
    <name type="synonym">Helix stagnalis</name>
    <dbReference type="NCBI Taxonomy" id="6523"/>
    <lineage>
        <taxon>Eukaryota</taxon>
        <taxon>Metazoa</taxon>
        <taxon>Spiralia</taxon>
        <taxon>Lophotrochozoa</taxon>
        <taxon>Mollusca</taxon>
        <taxon>Gastropoda</taxon>
        <taxon>Heterobranchia</taxon>
        <taxon>Euthyneura</taxon>
        <taxon>Panpulmonata</taxon>
        <taxon>Hygrophila</taxon>
        <taxon>Lymnaeoidea</taxon>
        <taxon>Lymnaeidae</taxon>
        <taxon>Lymnaea</taxon>
    </lineage>
</organism>
<sequence>MENLTNVTTNSTAGFDGLNTDYPSIMAIDKYVTPIICLIGIPGNILSFVIWMQRRMRHSSGYYLAALALDDLIFLTLHIVFEIHVTWSVSIVDYPVLCETYPILFIASQYLSPFFVLGFTTERYISICHPFKREKYCTIKRAKIVIVCFAVFMLCLTAPHGYFFTMESSVCEVRLSVREGHVKSIYNLYNLSVEMLAFFVVPVAVLVLNILVILELRRLSRVEQAQLHGSPQRTAATTVMLLAVSFYQIITTLPVSITYALQGEFEKPQAGDPDYDRFNHSHMTYNFVQMIIKEYGITHYAFNFIIYVITGKMFRQELKRLLLRPFSKLALHLPRDYTSLRTSVRASENSRTWVSTNGNHAKEIATSETLL</sequence>
<name>A0AAV2HNZ4_LYMST</name>
<keyword evidence="6" id="KW-0675">Receptor</keyword>
<comment type="caution">
    <text evidence="10">The sequence shown here is derived from an EMBL/GenBank/DDBJ whole genome shotgun (WGS) entry which is preliminary data.</text>
</comment>
<dbReference type="PRINTS" id="PR00237">
    <property type="entry name" value="GPCRRHODOPSN"/>
</dbReference>
<comment type="subcellular location">
    <subcellularLocation>
        <location evidence="1">Membrane</location>
        <topology evidence="1">Multi-pass membrane protein</topology>
    </subcellularLocation>
</comment>
<dbReference type="InterPro" id="IPR000276">
    <property type="entry name" value="GPCR_Rhodpsn"/>
</dbReference>